<evidence type="ECO:0000256" key="1">
    <source>
        <dbReference type="SAM" id="Phobius"/>
    </source>
</evidence>
<keyword evidence="1" id="KW-0472">Membrane</keyword>
<keyword evidence="1" id="KW-0812">Transmembrane</keyword>
<gene>
    <name evidence="2" type="ORF">ACTOB_007396</name>
</gene>
<feature type="transmembrane region" description="Helical" evidence="1">
    <location>
        <begin position="48"/>
        <end position="65"/>
    </location>
</feature>
<sequence>MTPQPPARTDQTHQERLGLPWWAWPAGLLVGAILATELTLGIPELPAWLPYAVLLPLSVLLLLPLSRLRVAVRDGAFLVDDARLPVEFIADVVALDAAGKREALGVGAHPTAFVVQRPWIGTAVQVLLDDPADPTPYWVVSTRRPVELATTLLAVSRRARAARNPSTAADPAGPA</sequence>
<dbReference type="RefSeq" id="WP_284916607.1">
    <property type="nucleotide sequence ID" value="NZ_CP126980.1"/>
</dbReference>
<organism evidence="2 3">
    <name type="scientific">Actinoplanes oblitus</name>
    <dbReference type="NCBI Taxonomy" id="3040509"/>
    <lineage>
        <taxon>Bacteria</taxon>
        <taxon>Bacillati</taxon>
        <taxon>Actinomycetota</taxon>
        <taxon>Actinomycetes</taxon>
        <taxon>Micromonosporales</taxon>
        <taxon>Micromonosporaceae</taxon>
        <taxon>Actinoplanes</taxon>
    </lineage>
</organism>
<keyword evidence="1" id="KW-1133">Transmembrane helix</keyword>
<dbReference type="Pfam" id="PF11292">
    <property type="entry name" value="DUF3093"/>
    <property type="match status" value="1"/>
</dbReference>
<dbReference type="EMBL" id="CP126980">
    <property type="protein sequence ID" value="WIM95305.1"/>
    <property type="molecule type" value="Genomic_DNA"/>
</dbReference>
<dbReference type="Proteomes" id="UP001240150">
    <property type="component" value="Chromosome"/>
</dbReference>
<name>A0ABY8WBY2_9ACTN</name>
<keyword evidence="3" id="KW-1185">Reference proteome</keyword>
<reference evidence="2 3" key="1">
    <citation type="submission" date="2023-06" db="EMBL/GenBank/DDBJ databases">
        <authorList>
            <person name="Yushchuk O."/>
            <person name="Binda E."/>
            <person name="Ruckert-Reed C."/>
            <person name="Fedorenko V."/>
            <person name="Kalinowski J."/>
            <person name="Marinelli F."/>
        </authorList>
    </citation>
    <scope>NUCLEOTIDE SEQUENCE [LARGE SCALE GENOMIC DNA]</scope>
    <source>
        <strain evidence="2 3">NRRL 3884</strain>
    </source>
</reference>
<feature type="transmembrane region" description="Helical" evidence="1">
    <location>
        <begin position="21"/>
        <end position="42"/>
    </location>
</feature>
<proteinExistence type="predicted"/>
<evidence type="ECO:0000313" key="3">
    <source>
        <dbReference type="Proteomes" id="UP001240150"/>
    </source>
</evidence>
<evidence type="ECO:0000313" key="2">
    <source>
        <dbReference type="EMBL" id="WIM95305.1"/>
    </source>
</evidence>
<protein>
    <submittedName>
        <fullName evidence="2">DUF3093 domain-containing protein</fullName>
    </submittedName>
</protein>
<dbReference type="InterPro" id="IPR021443">
    <property type="entry name" value="DUF3093"/>
</dbReference>
<accession>A0ABY8WBY2</accession>